<dbReference type="PANTHER" id="PTHR22916:SF3">
    <property type="entry name" value="UDP-GLCNAC:BETAGAL BETA-1,3-N-ACETYLGLUCOSAMINYLTRANSFERASE-LIKE PROTEIN 1"/>
    <property type="match status" value="1"/>
</dbReference>
<dbReference type="GO" id="GO:0016757">
    <property type="term" value="F:glycosyltransferase activity"/>
    <property type="evidence" value="ECO:0007669"/>
    <property type="project" value="UniProtKB-KW"/>
</dbReference>
<sequence length="543" mass="63186">MPLPEHLIKQLVSVIIPCYNHGKYLAHAIDSVYAQSYRFFEVIVVDDGSVDNTKEVCGKYPEVRYVYQENLGLSAARNTGVKNAKGEYLVFLDADDWLLEHALEHNIGYLKSDTRAAFVAGGYQLYYEPEDKTWLIQQEITNDYYCELLEGNFIGMHAAVMYRHWIFKYFSFNTALRYCEDYDMYLQITRLFPIFYHTNLIAVYRKHDDNMSANYSGMMDYALRALSFQKKNLKNKAERKSYKKGKNYWRSYYSRKIYDNLLGNLYAGEVVFDRKEIEILKKYNKHLYKKFTNQPFQKYEGKRKDIKKLPMNIIRKVFFRIKKKPKLPKVKKIDLGDLERTSPFSTQFGYDRGGPLDRYYIENFLKTYSPQIKGRVLEIGDNAYTMKFGGDEVTESDVLHVDDSNPRATFVGDLSNAPHIPSDSFDCIVLTQTLQLIYDFKAAIATCHRILKTGGILLITVPGISHIAQDGWGKYWLWSFTDASMQRLMEEYFSLENISVNTYGNVKVASAFLYGMGLPEIKKRDMDIHDPHYQVIVSVSAIK</sequence>
<proteinExistence type="predicted"/>
<reference evidence="3 4" key="1">
    <citation type="submission" date="2023-09" db="EMBL/GenBank/DDBJ databases">
        <authorList>
            <person name="Rey-Velasco X."/>
        </authorList>
    </citation>
    <scope>NUCLEOTIDE SEQUENCE [LARGE SCALE GENOMIC DNA]</scope>
    <source>
        <strain evidence="3 4">F363</strain>
    </source>
</reference>
<keyword evidence="3" id="KW-0808">Transferase</keyword>
<keyword evidence="3" id="KW-0328">Glycosyltransferase</keyword>
<protein>
    <submittedName>
        <fullName evidence="3">Glycosyltransferase</fullName>
        <ecNumber evidence="3">2.4.-.-</ecNumber>
    </submittedName>
</protein>
<dbReference type="InterPro" id="IPR001173">
    <property type="entry name" value="Glyco_trans_2-like"/>
</dbReference>
<organism evidence="3 4">
    <name type="scientific">Autumnicola tepida</name>
    <dbReference type="NCBI Taxonomy" id="3075595"/>
    <lineage>
        <taxon>Bacteria</taxon>
        <taxon>Pseudomonadati</taxon>
        <taxon>Bacteroidota</taxon>
        <taxon>Flavobacteriia</taxon>
        <taxon>Flavobacteriales</taxon>
        <taxon>Flavobacteriaceae</taxon>
        <taxon>Autumnicola</taxon>
    </lineage>
</organism>
<dbReference type="SUPFAM" id="SSF53448">
    <property type="entry name" value="Nucleotide-diphospho-sugar transferases"/>
    <property type="match status" value="1"/>
</dbReference>
<dbReference type="Pfam" id="PF08241">
    <property type="entry name" value="Methyltransf_11"/>
    <property type="match status" value="1"/>
</dbReference>
<accession>A0ABU3C9S8</accession>
<dbReference type="EC" id="2.4.-.-" evidence="3"/>
<dbReference type="Gene3D" id="3.90.550.10">
    <property type="entry name" value="Spore Coat Polysaccharide Biosynthesis Protein SpsA, Chain A"/>
    <property type="match status" value="1"/>
</dbReference>
<evidence type="ECO:0000259" key="2">
    <source>
        <dbReference type="Pfam" id="PF08241"/>
    </source>
</evidence>
<dbReference type="InterPro" id="IPR029044">
    <property type="entry name" value="Nucleotide-diphossugar_trans"/>
</dbReference>
<evidence type="ECO:0000259" key="1">
    <source>
        <dbReference type="Pfam" id="PF00535"/>
    </source>
</evidence>
<keyword evidence="4" id="KW-1185">Reference proteome</keyword>
<evidence type="ECO:0000313" key="3">
    <source>
        <dbReference type="EMBL" id="MDT0643088.1"/>
    </source>
</evidence>
<dbReference type="Pfam" id="PF00535">
    <property type="entry name" value="Glycos_transf_2"/>
    <property type="match status" value="1"/>
</dbReference>
<dbReference type="SUPFAM" id="SSF53335">
    <property type="entry name" value="S-adenosyl-L-methionine-dependent methyltransferases"/>
    <property type="match status" value="1"/>
</dbReference>
<dbReference type="EMBL" id="JAVRHQ010000010">
    <property type="protein sequence ID" value="MDT0643088.1"/>
    <property type="molecule type" value="Genomic_DNA"/>
</dbReference>
<dbReference type="CDD" id="cd02440">
    <property type="entry name" value="AdoMet_MTases"/>
    <property type="match status" value="1"/>
</dbReference>
<feature type="domain" description="Methyltransferase type 11" evidence="2">
    <location>
        <begin position="410"/>
        <end position="459"/>
    </location>
</feature>
<dbReference type="InterPro" id="IPR013216">
    <property type="entry name" value="Methyltransf_11"/>
</dbReference>
<name>A0ABU3C9S8_9FLAO</name>
<dbReference type="InterPro" id="IPR029063">
    <property type="entry name" value="SAM-dependent_MTases_sf"/>
</dbReference>
<evidence type="ECO:0000313" key="4">
    <source>
        <dbReference type="Proteomes" id="UP001262889"/>
    </source>
</evidence>
<dbReference type="RefSeq" id="WP_311534711.1">
    <property type="nucleotide sequence ID" value="NZ_JAVRHQ010000010.1"/>
</dbReference>
<comment type="caution">
    <text evidence="3">The sequence shown here is derived from an EMBL/GenBank/DDBJ whole genome shotgun (WGS) entry which is preliminary data.</text>
</comment>
<gene>
    <name evidence="3" type="ORF">RM553_09640</name>
</gene>
<dbReference type="Proteomes" id="UP001262889">
    <property type="component" value="Unassembled WGS sequence"/>
</dbReference>
<feature type="domain" description="Glycosyltransferase 2-like" evidence="1">
    <location>
        <begin position="13"/>
        <end position="137"/>
    </location>
</feature>
<dbReference type="PANTHER" id="PTHR22916">
    <property type="entry name" value="GLYCOSYLTRANSFERASE"/>
    <property type="match status" value="1"/>
</dbReference>
<dbReference type="CDD" id="cd00761">
    <property type="entry name" value="Glyco_tranf_GTA_type"/>
    <property type="match status" value="1"/>
</dbReference>
<dbReference type="Gene3D" id="3.40.50.150">
    <property type="entry name" value="Vaccinia Virus protein VP39"/>
    <property type="match status" value="1"/>
</dbReference>